<accession>A0A9P4XWU1</accession>
<organism evidence="1 2">
    <name type="scientific">Cryphonectria parasitica (strain ATCC 38755 / EP155)</name>
    <dbReference type="NCBI Taxonomy" id="660469"/>
    <lineage>
        <taxon>Eukaryota</taxon>
        <taxon>Fungi</taxon>
        <taxon>Dikarya</taxon>
        <taxon>Ascomycota</taxon>
        <taxon>Pezizomycotina</taxon>
        <taxon>Sordariomycetes</taxon>
        <taxon>Sordariomycetidae</taxon>
        <taxon>Diaporthales</taxon>
        <taxon>Cryphonectriaceae</taxon>
        <taxon>Cryphonectria-Endothia species complex</taxon>
        <taxon>Cryphonectria</taxon>
    </lineage>
</organism>
<name>A0A9P4XWU1_CRYP1</name>
<comment type="caution">
    <text evidence="1">The sequence shown here is derived from an EMBL/GenBank/DDBJ whole genome shotgun (WGS) entry which is preliminary data.</text>
</comment>
<evidence type="ECO:0000313" key="2">
    <source>
        <dbReference type="Proteomes" id="UP000803844"/>
    </source>
</evidence>
<protein>
    <submittedName>
        <fullName evidence="1">Uncharacterized protein</fullName>
    </submittedName>
</protein>
<sequence length="92" mass="10611">MAEMAGLNEVMCFMCAWCCLSSFTPRRKKNKKNKVSCVHPPIFDSHFYPIFFSLLRANNFLFYISFDLRARGSTCFFLLFSFSKGSVGEEVP</sequence>
<dbReference type="RefSeq" id="XP_040773368.1">
    <property type="nucleotide sequence ID" value="XM_040915047.1"/>
</dbReference>
<reference evidence="1" key="1">
    <citation type="journal article" date="2020" name="Phytopathology">
        <title>Genome sequence of the chestnut blight fungus Cryphonectria parasitica EP155: A fundamental resource for an archetypical invasive plant pathogen.</title>
        <authorList>
            <person name="Crouch J.A."/>
            <person name="Dawe A."/>
            <person name="Aerts A."/>
            <person name="Barry K."/>
            <person name="Churchill A.C.L."/>
            <person name="Grimwood J."/>
            <person name="Hillman B."/>
            <person name="Milgroom M.G."/>
            <person name="Pangilinan J."/>
            <person name="Smith M."/>
            <person name="Salamov A."/>
            <person name="Schmutz J."/>
            <person name="Yadav J."/>
            <person name="Grigoriev I.V."/>
            <person name="Nuss D."/>
        </authorList>
    </citation>
    <scope>NUCLEOTIDE SEQUENCE</scope>
    <source>
        <strain evidence="1">EP155</strain>
    </source>
</reference>
<dbReference type="Proteomes" id="UP000803844">
    <property type="component" value="Unassembled WGS sequence"/>
</dbReference>
<dbReference type="GeneID" id="63832176"/>
<proteinExistence type="predicted"/>
<dbReference type="EMBL" id="MU032350">
    <property type="protein sequence ID" value="KAF3762389.1"/>
    <property type="molecule type" value="Genomic_DNA"/>
</dbReference>
<keyword evidence="2" id="KW-1185">Reference proteome</keyword>
<dbReference type="AlphaFoldDB" id="A0A9P4XWU1"/>
<evidence type="ECO:0000313" key="1">
    <source>
        <dbReference type="EMBL" id="KAF3762389.1"/>
    </source>
</evidence>
<gene>
    <name evidence="1" type="ORF">M406DRAFT_103130</name>
</gene>